<feature type="compositionally biased region" description="Basic and acidic residues" evidence="1">
    <location>
        <begin position="103"/>
        <end position="133"/>
    </location>
</feature>
<dbReference type="Proteomes" id="UP000298860">
    <property type="component" value="Unassembled WGS sequence"/>
</dbReference>
<evidence type="ECO:0000259" key="2">
    <source>
        <dbReference type="Pfam" id="PF14410"/>
    </source>
</evidence>
<proteinExistence type="predicted"/>
<feature type="compositionally biased region" description="Low complexity" evidence="1">
    <location>
        <begin position="42"/>
        <end position="57"/>
    </location>
</feature>
<organism evidence="3 4">
    <name type="scientific">Gandjariella thermophila</name>
    <dbReference type="NCBI Taxonomy" id="1931992"/>
    <lineage>
        <taxon>Bacteria</taxon>
        <taxon>Bacillati</taxon>
        <taxon>Actinomycetota</taxon>
        <taxon>Actinomycetes</taxon>
        <taxon>Pseudonocardiales</taxon>
        <taxon>Pseudonocardiaceae</taxon>
        <taxon>Gandjariella</taxon>
    </lineage>
</organism>
<dbReference type="RefSeq" id="WP_307722968.1">
    <property type="nucleotide sequence ID" value="NZ_BJFL01000081.1"/>
</dbReference>
<feature type="compositionally biased region" description="Basic and acidic residues" evidence="1">
    <location>
        <begin position="172"/>
        <end position="184"/>
    </location>
</feature>
<dbReference type="EMBL" id="BJFL01000081">
    <property type="protein sequence ID" value="GDY34021.1"/>
    <property type="molecule type" value="Genomic_DNA"/>
</dbReference>
<keyword evidence="4" id="KW-1185">Reference proteome</keyword>
<protein>
    <recommendedName>
        <fullName evidence="2">Toxin YqcG C-terminal domain-containing protein</fullName>
    </recommendedName>
</protein>
<evidence type="ECO:0000313" key="3">
    <source>
        <dbReference type="EMBL" id="GDY34021.1"/>
    </source>
</evidence>
<name>A0A4D4JBH9_9PSEU</name>
<gene>
    <name evidence="3" type="ORF">GTS_56540</name>
</gene>
<dbReference type="InterPro" id="IPR026835">
    <property type="entry name" value="YqcG_C"/>
</dbReference>
<accession>A0A4D4JBH9</accession>
<feature type="domain" description="Toxin YqcG C-terminal" evidence="2">
    <location>
        <begin position="106"/>
        <end position="175"/>
    </location>
</feature>
<feature type="compositionally biased region" description="Basic and acidic residues" evidence="1">
    <location>
        <begin position="32"/>
        <end position="41"/>
    </location>
</feature>
<dbReference type="AlphaFoldDB" id="A0A4D4JBH9"/>
<evidence type="ECO:0000256" key="1">
    <source>
        <dbReference type="SAM" id="MobiDB-lite"/>
    </source>
</evidence>
<dbReference type="Pfam" id="PF14410">
    <property type="entry name" value="GH-E"/>
    <property type="match status" value="1"/>
</dbReference>
<comment type="caution">
    <text evidence="3">The sequence shown here is derived from an EMBL/GenBank/DDBJ whole genome shotgun (WGS) entry which is preliminary data.</text>
</comment>
<evidence type="ECO:0000313" key="4">
    <source>
        <dbReference type="Proteomes" id="UP000298860"/>
    </source>
</evidence>
<sequence length="184" mass="20300">MGKISKAMKIVPRSLKNLEKLTEEVGEATTRAEKALQRADRTAQNADKTAATANKAASKVKKTGTGAGSGGSKRTGKYPTTYKRPSGYRKGVRDQVWAQAEAGAKDGKVRDPLTKQVMSKDEPWDMGHKPGHEFRKHQASAAERGIGRKQFLDEHNDPSHYWPELPSSNRSHQGEDHTDDYFGP</sequence>
<reference evidence="4" key="1">
    <citation type="submission" date="2019-04" db="EMBL/GenBank/DDBJ databases">
        <title>Draft genome sequence of Pseudonocardiaceae bacterium SL3-2-4.</title>
        <authorList>
            <person name="Ningsih F."/>
            <person name="Yokota A."/>
            <person name="Sakai Y."/>
            <person name="Nanatani K."/>
            <person name="Yabe S."/>
            <person name="Oetari A."/>
            <person name="Sjamsuridzal W."/>
        </authorList>
    </citation>
    <scope>NUCLEOTIDE SEQUENCE [LARGE SCALE GENOMIC DNA]</scope>
    <source>
        <strain evidence="4">SL3-2-4</strain>
    </source>
</reference>
<feature type="region of interest" description="Disordered" evidence="1">
    <location>
        <begin position="32"/>
        <end position="184"/>
    </location>
</feature>